<dbReference type="AlphaFoldDB" id="A0A699WRE5"/>
<reference evidence="1" key="1">
    <citation type="journal article" date="2019" name="Sci. Rep.">
        <title>Draft genome of Tanacetum cinerariifolium, the natural source of mosquito coil.</title>
        <authorList>
            <person name="Yamashiro T."/>
            <person name="Shiraishi A."/>
            <person name="Satake H."/>
            <person name="Nakayama K."/>
        </authorList>
    </citation>
    <scope>NUCLEOTIDE SEQUENCE</scope>
</reference>
<organism evidence="1">
    <name type="scientific">Tanacetum cinerariifolium</name>
    <name type="common">Dalmatian daisy</name>
    <name type="synonym">Chrysanthemum cinerariifolium</name>
    <dbReference type="NCBI Taxonomy" id="118510"/>
    <lineage>
        <taxon>Eukaryota</taxon>
        <taxon>Viridiplantae</taxon>
        <taxon>Streptophyta</taxon>
        <taxon>Embryophyta</taxon>
        <taxon>Tracheophyta</taxon>
        <taxon>Spermatophyta</taxon>
        <taxon>Magnoliopsida</taxon>
        <taxon>eudicotyledons</taxon>
        <taxon>Gunneridae</taxon>
        <taxon>Pentapetalae</taxon>
        <taxon>asterids</taxon>
        <taxon>campanulids</taxon>
        <taxon>Asterales</taxon>
        <taxon>Asteraceae</taxon>
        <taxon>Asteroideae</taxon>
        <taxon>Anthemideae</taxon>
        <taxon>Anthemidinae</taxon>
        <taxon>Tanacetum</taxon>
    </lineage>
</organism>
<dbReference type="EMBL" id="BKCJ011753507">
    <property type="protein sequence ID" value="GFD50165.1"/>
    <property type="molecule type" value="Genomic_DNA"/>
</dbReference>
<protein>
    <submittedName>
        <fullName evidence="1">Uncharacterized protein</fullName>
    </submittedName>
</protein>
<comment type="caution">
    <text evidence="1">The sequence shown here is derived from an EMBL/GenBank/DDBJ whole genome shotgun (WGS) entry which is preliminary data.</text>
</comment>
<evidence type="ECO:0000313" key="1">
    <source>
        <dbReference type="EMBL" id="GFD50165.1"/>
    </source>
</evidence>
<sequence length="66" mass="7513">HRKVAHRAEGNLHCRAPVDKYRRKHDAFYAERVVDQAFGITGFALVVAQLLLRHGDVGRVELPVHD</sequence>
<feature type="non-terminal residue" evidence="1">
    <location>
        <position position="1"/>
    </location>
</feature>
<name>A0A699WRE5_TANCI</name>
<gene>
    <name evidence="1" type="ORF">Tci_922134</name>
</gene>
<accession>A0A699WRE5</accession>
<proteinExistence type="predicted"/>